<keyword evidence="9 11" id="KW-0472">Membrane</keyword>
<reference evidence="16 17" key="1">
    <citation type="submission" date="2021-02" db="EMBL/GenBank/DDBJ databases">
        <title>Brevundimonas sp. CS1 genome sequence.</title>
        <authorList>
            <person name="Lee K."/>
            <person name="Choi Y.-J."/>
            <person name="Son H.-R."/>
        </authorList>
    </citation>
    <scope>NUCLEOTIDE SEQUENCE [LARGE SCALE GENOMIC DNA]</scope>
    <source>
        <strain evidence="16 17">CS1</strain>
    </source>
</reference>
<evidence type="ECO:0000256" key="7">
    <source>
        <dbReference type="ARBA" id="ARBA00023065"/>
    </source>
</evidence>
<protein>
    <submittedName>
        <fullName evidence="16">TonB-dependent receptor plug domain-containing protein</fullName>
    </submittedName>
</protein>
<evidence type="ECO:0000259" key="14">
    <source>
        <dbReference type="Pfam" id="PF00593"/>
    </source>
</evidence>
<evidence type="ECO:0000256" key="8">
    <source>
        <dbReference type="ARBA" id="ARBA00023077"/>
    </source>
</evidence>
<evidence type="ECO:0000256" key="1">
    <source>
        <dbReference type="ARBA" id="ARBA00004571"/>
    </source>
</evidence>
<evidence type="ECO:0000256" key="13">
    <source>
        <dbReference type="SAM" id="SignalP"/>
    </source>
</evidence>
<gene>
    <name evidence="16" type="ORF">JX001_14070</name>
</gene>
<keyword evidence="10 11" id="KW-0998">Cell outer membrane</keyword>
<evidence type="ECO:0000256" key="9">
    <source>
        <dbReference type="ARBA" id="ARBA00023136"/>
    </source>
</evidence>
<dbReference type="InterPro" id="IPR000531">
    <property type="entry name" value="Beta-barrel_TonB"/>
</dbReference>
<keyword evidence="8 12" id="KW-0798">TonB box</keyword>
<feature type="domain" description="TonB-dependent receptor-like beta-barrel" evidence="14">
    <location>
        <begin position="274"/>
        <end position="708"/>
    </location>
</feature>
<dbReference type="InterPro" id="IPR039426">
    <property type="entry name" value="TonB-dep_rcpt-like"/>
</dbReference>
<keyword evidence="5 11" id="KW-0812">Transmembrane</keyword>
<proteinExistence type="inferred from homology"/>
<evidence type="ECO:0000256" key="4">
    <source>
        <dbReference type="ARBA" id="ARBA00022496"/>
    </source>
</evidence>
<evidence type="ECO:0000256" key="5">
    <source>
        <dbReference type="ARBA" id="ARBA00022692"/>
    </source>
</evidence>
<keyword evidence="7" id="KW-0406">Ion transport</keyword>
<dbReference type="EMBL" id="CP070968">
    <property type="protein sequence ID" value="QSF53876.1"/>
    <property type="molecule type" value="Genomic_DNA"/>
</dbReference>
<dbReference type="PANTHER" id="PTHR32552:SF81">
    <property type="entry name" value="TONB-DEPENDENT OUTER MEMBRANE RECEPTOR"/>
    <property type="match status" value="1"/>
</dbReference>
<dbReference type="PROSITE" id="PS52016">
    <property type="entry name" value="TONB_DEPENDENT_REC_3"/>
    <property type="match status" value="1"/>
</dbReference>
<sequence>MATKSAEETLRKGTTMGRKLWITTSSVVLLWAGAVQAQQVDDPETRVGTDQADVLGDVVVTAERRTSNLQTTAVAATVLSGDDLTNKAVTSLDQLQFAAPSTTIQNFGQGNFFNVRGIGKSEATTAVGVGVITYRDGVAAFPAYFQTEPYYDIGSLELLRGPQGTFAGANATGGAVFITARNPDFSGINGYVFGQVGNYSDIKLQGAINLPLTQTLAARLAFNHETRDSFYTITGPYRGRPGVVDSNSVRASLLWQPTDALKVLWKTDYNNIDLGGYPADPALATNDPFKITSNGPNEAHDEFVRSSVNVSYVFDSGMTLKSITGYQAGRSRFATDLDGTAALNNTFADQLDEEVWSQEFNLISPDQQRLKWLLGLYYQYDMARFPAKTFPTAEYRIGFPENVLDIYLWGDTPKETAAIFGQVSYDISDRVQVQLGARYAHSVSTNDDVYTTYPQFGIVLFQDDEVKDDKVTGKVTLNWKVDDSNFVYGFVATGHKGGGLNAPNLYRPALTFGSEDLVDYELGWKSTLLGGRLRSQVGAYYTVYQDFQVNIGDPQFPQVSRIQNIQGDTTLMGVEASLQGRFGPLSFDVAGSLSSSEMGDFFGADPRLGRTGVCNPSTGPASANCVNISGNTKSYAPEATFNAGIEYAFPLGANMTLTPRVDYAHIGESWTTIFNNAALGDRLGARDIVNASIRLNTGPWTWAAYALNATDETYIAAINSGLRYAGPPRQYGLNLTRTF</sequence>
<evidence type="ECO:0000259" key="15">
    <source>
        <dbReference type="Pfam" id="PF07715"/>
    </source>
</evidence>
<evidence type="ECO:0000256" key="11">
    <source>
        <dbReference type="PROSITE-ProRule" id="PRU01360"/>
    </source>
</evidence>
<keyword evidence="13" id="KW-0732">Signal</keyword>
<keyword evidence="2 11" id="KW-0813">Transport</keyword>
<evidence type="ECO:0000313" key="17">
    <source>
        <dbReference type="Proteomes" id="UP000662957"/>
    </source>
</evidence>
<dbReference type="Gene3D" id="2.40.170.20">
    <property type="entry name" value="TonB-dependent receptor, beta-barrel domain"/>
    <property type="match status" value="1"/>
</dbReference>
<comment type="subcellular location">
    <subcellularLocation>
        <location evidence="1 11">Cell outer membrane</location>
        <topology evidence="1 11">Multi-pass membrane protein</topology>
    </subcellularLocation>
</comment>
<feature type="signal peptide" evidence="13">
    <location>
        <begin position="1"/>
        <end position="37"/>
    </location>
</feature>
<evidence type="ECO:0000313" key="16">
    <source>
        <dbReference type="EMBL" id="QSF53876.1"/>
    </source>
</evidence>
<dbReference type="InterPro" id="IPR012910">
    <property type="entry name" value="Plug_dom"/>
</dbReference>
<dbReference type="Proteomes" id="UP000662957">
    <property type="component" value="Chromosome"/>
</dbReference>
<accession>A0ABX7LM35</accession>
<evidence type="ECO:0000256" key="6">
    <source>
        <dbReference type="ARBA" id="ARBA00023004"/>
    </source>
</evidence>
<feature type="chain" id="PRO_5045855624" evidence="13">
    <location>
        <begin position="38"/>
        <end position="739"/>
    </location>
</feature>
<evidence type="ECO:0000256" key="12">
    <source>
        <dbReference type="RuleBase" id="RU003357"/>
    </source>
</evidence>
<dbReference type="Pfam" id="PF00593">
    <property type="entry name" value="TonB_dep_Rec_b-barrel"/>
    <property type="match status" value="1"/>
</dbReference>
<feature type="domain" description="TonB-dependent receptor plug" evidence="15">
    <location>
        <begin position="69"/>
        <end position="175"/>
    </location>
</feature>
<dbReference type="RefSeq" id="WP_205681477.1">
    <property type="nucleotide sequence ID" value="NZ_CP070968.1"/>
</dbReference>
<keyword evidence="3 11" id="KW-1134">Transmembrane beta strand</keyword>
<evidence type="ECO:0000256" key="3">
    <source>
        <dbReference type="ARBA" id="ARBA00022452"/>
    </source>
</evidence>
<name>A0ABX7LM35_9CAUL</name>
<dbReference type="SUPFAM" id="SSF56935">
    <property type="entry name" value="Porins"/>
    <property type="match status" value="1"/>
</dbReference>
<organism evidence="16 17">
    <name type="scientific">Brevundimonas fontaquae</name>
    <dbReference type="NCBI Taxonomy" id="2813778"/>
    <lineage>
        <taxon>Bacteria</taxon>
        <taxon>Pseudomonadati</taxon>
        <taxon>Pseudomonadota</taxon>
        <taxon>Alphaproteobacteria</taxon>
        <taxon>Caulobacterales</taxon>
        <taxon>Caulobacteraceae</taxon>
        <taxon>Brevundimonas</taxon>
    </lineage>
</organism>
<dbReference type="InterPro" id="IPR036942">
    <property type="entry name" value="Beta-barrel_TonB_sf"/>
</dbReference>
<evidence type="ECO:0000256" key="2">
    <source>
        <dbReference type="ARBA" id="ARBA00022448"/>
    </source>
</evidence>
<keyword evidence="4" id="KW-0410">Iron transport</keyword>
<dbReference type="PANTHER" id="PTHR32552">
    <property type="entry name" value="FERRICHROME IRON RECEPTOR-RELATED"/>
    <property type="match status" value="1"/>
</dbReference>
<dbReference type="Pfam" id="PF07715">
    <property type="entry name" value="Plug"/>
    <property type="match status" value="1"/>
</dbReference>
<keyword evidence="6" id="KW-0408">Iron</keyword>
<keyword evidence="16" id="KW-0675">Receptor</keyword>
<evidence type="ECO:0000256" key="10">
    <source>
        <dbReference type="ARBA" id="ARBA00023237"/>
    </source>
</evidence>
<comment type="similarity">
    <text evidence="11 12">Belongs to the TonB-dependent receptor family.</text>
</comment>
<keyword evidence="17" id="KW-1185">Reference proteome</keyword>